<proteinExistence type="predicted"/>
<keyword evidence="10" id="KW-0472">Membrane</keyword>
<dbReference type="EC" id="2.7.13.3" evidence="2"/>
<keyword evidence="8" id="KW-0902">Two-component regulatory system</keyword>
<feature type="domain" description="Histidine kinase/HSP90-like ATPase" evidence="11">
    <location>
        <begin position="506"/>
        <end position="605"/>
    </location>
</feature>
<dbReference type="InterPro" id="IPR036890">
    <property type="entry name" value="HATPase_C_sf"/>
</dbReference>
<feature type="region of interest" description="Disordered" evidence="9">
    <location>
        <begin position="81"/>
        <end position="199"/>
    </location>
</feature>
<dbReference type="PANTHER" id="PTHR24421:SF10">
    <property type="entry name" value="NITRATE_NITRITE SENSOR PROTEIN NARQ"/>
    <property type="match status" value="1"/>
</dbReference>
<keyword evidence="10" id="KW-1133">Transmembrane helix</keyword>
<evidence type="ECO:0000256" key="3">
    <source>
        <dbReference type="ARBA" id="ARBA00022553"/>
    </source>
</evidence>
<feature type="transmembrane region" description="Helical" evidence="10">
    <location>
        <begin position="243"/>
        <end position="261"/>
    </location>
</feature>
<dbReference type="InterPro" id="IPR050482">
    <property type="entry name" value="Sensor_HK_TwoCompSys"/>
</dbReference>
<gene>
    <name evidence="12" type="ORF">GCM10010383_17690</name>
</gene>
<feature type="transmembrane region" description="Helical" evidence="10">
    <location>
        <begin position="344"/>
        <end position="364"/>
    </location>
</feature>
<dbReference type="Pfam" id="PF07730">
    <property type="entry name" value="HisKA_3"/>
    <property type="match status" value="1"/>
</dbReference>
<evidence type="ECO:0000256" key="6">
    <source>
        <dbReference type="ARBA" id="ARBA00022777"/>
    </source>
</evidence>
<dbReference type="PANTHER" id="PTHR24421">
    <property type="entry name" value="NITRATE/NITRITE SENSOR PROTEIN NARX-RELATED"/>
    <property type="match status" value="1"/>
</dbReference>
<comment type="caution">
    <text evidence="12">The sequence shown here is derived from an EMBL/GenBank/DDBJ whole genome shotgun (WGS) entry which is preliminary data.</text>
</comment>
<evidence type="ECO:0000313" key="12">
    <source>
        <dbReference type="EMBL" id="GGW88906.1"/>
    </source>
</evidence>
<evidence type="ECO:0000256" key="1">
    <source>
        <dbReference type="ARBA" id="ARBA00000085"/>
    </source>
</evidence>
<protein>
    <recommendedName>
        <fullName evidence="2">histidine kinase</fullName>
        <ecNumber evidence="2">2.7.13.3</ecNumber>
    </recommendedName>
</protein>
<dbReference type="EMBL" id="BMWC01000002">
    <property type="protein sequence ID" value="GGW88906.1"/>
    <property type="molecule type" value="Genomic_DNA"/>
</dbReference>
<organism evidence="12 13">
    <name type="scientific">Streptomyces lomondensis</name>
    <dbReference type="NCBI Taxonomy" id="68229"/>
    <lineage>
        <taxon>Bacteria</taxon>
        <taxon>Bacillati</taxon>
        <taxon>Actinomycetota</taxon>
        <taxon>Actinomycetes</taxon>
        <taxon>Kitasatosporales</taxon>
        <taxon>Streptomycetaceae</taxon>
        <taxon>Streptomyces</taxon>
    </lineage>
</organism>
<dbReference type="Gene3D" id="3.30.565.10">
    <property type="entry name" value="Histidine kinase-like ATPase, C-terminal domain"/>
    <property type="match status" value="1"/>
</dbReference>
<dbReference type="InterPro" id="IPR003594">
    <property type="entry name" value="HATPase_dom"/>
</dbReference>
<reference evidence="13" key="1">
    <citation type="journal article" date="2019" name="Int. J. Syst. Evol. Microbiol.">
        <title>The Global Catalogue of Microorganisms (GCM) 10K type strain sequencing project: providing services to taxonomists for standard genome sequencing and annotation.</title>
        <authorList>
            <consortium name="The Broad Institute Genomics Platform"/>
            <consortium name="The Broad Institute Genome Sequencing Center for Infectious Disease"/>
            <person name="Wu L."/>
            <person name="Ma J."/>
        </authorList>
    </citation>
    <scope>NUCLEOTIDE SEQUENCE [LARGE SCALE GENOMIC DNA]</scope>
    <source>
        <strain evidence="13">JCM 4866</strain>
    </source>
</reference>
<evidence type="ECO:0000256" key="10">
    <source>
        <dbReference type="SAM" id="Phobius"/>
    </source>
</evidence>
<dbReference type="Pfam" id="PF02518">
    <property type="entry name" value="HATPase_c"/>
    <property type="match status" value="1"/>
</dbReference>
<dbReference type="Gene3D" id="1.20.5.1930">
    <property type="match status" value="1"/>
</dbReference>
<accession>A0ABQ2X0B8</accession>
<dbReference type="Proteomes" id="UP000617743">
    <property type="component" value="Unassembled WGS sequence"/>
</dbReference>
<dbReference type="InterPro" id="IPR011712">
    <property type="entry name" value="Sig_transdc_His_kin_sub3_dim/P"/>
</dbReference>
<comment type="catalytic activity">
    <reaction evidence="1">
        <text>ATP + protein L-histidine = ADP + protein N-phospho-L-histidine.</text>
        <dbReference type="EC" id="2.7.13.3"/>
    </reaction>
</comment>
<keyword evidence="4" id="KW-0808">Transferase</keyword>
<keyword evidence="5" id="KW-0547">Nucleotide-binding</keyword>
<feature type="region of interest" description="Disordered" evidence="9">
    <location>
        <begin position="1"/>
        <end position="57"/>
    </location>
</feature>
<evidence type="ECO:0000256" key="9">
    <source>
        <dbReference type="SAM" id="MobiDB-lite"/>
    </source>
</evidence>
<keyword evidence="7" id="KW-0067">ATP-binding</keyword>
<evidence type="ECO:0000256" key="8">
    <source>
        <dbReference type="ARBA" id="ARBA00023012"/>
    </source>
</evidence>
<dbReference type="SMART" id="SM00387">
    <property type="entry name" value="HATPase_c"/>
    <property type="match status" value="1"/>
</dbReference>
<feature type="transmembrane region" description="Helical" evidence="10">
    <location>
        <begin position="313"/>
        <end position="332"/>
    </location>
</feature>
<evidence type="ECO:0000256" key="2">
    <source>
        <dbReference type="ARBA" id="ARBA00012438"/>
    </source>
</evidence>
<evidence type="ECO:0000313" key="13">
    <source>
        <dbReference type="Proteomes" id="UP000617743"/>
    </source>
</evidence>
<feature type="transmembrane region" description="Helical" evidence="10">
    <location>
        <begin position="270"/>
        <end position="293"/>
    </location>
</feature>
<keyword evidence="6" id="KW-0418">Kinase</keyword>
<keyword evidence="13" id="KW-1185">Reference proteome</keyword>
<name>A0ABQ2X0B8_9ACTN</name>
<dbReference type="CDD" id="cd16917">
    <property type="entry name" value="HATPase_UhpB-NarQ-NarX-like"/>
    <property type="match status" value="1"/>
</dbReference>
<evidence type="ECO:0000256" key="7">
    <source>
        <dbReference type="ARBA" id="ARBA00022840"/>
    </source>
</evidence>
<keyword evidence="10" id="KW-0812">Transmembrane</keyword>
<feature type="transmembrane region" description="Helical" evidence="10">
    <location>
        <begin position="219"/>
        <end position="237"/>
    </location>
</feature>
<dbReference type="SUPFAM" id="SSF55874">
    <property type="entry name" value="ATPase domain of HSP90 chaperone/DNA topoisomerase II/histidine kinase"/>
    <property type="match status" value="1"/>
</dbReference>
<evidence type="ECO:0000259" key="11">
    <source>
        <dbReference type="SMART" id="SM00387"/>
    </source>
</evidence>
<evidence type="ECO:0000256" key="4">
    <source>
        <dbReference type="ARBA" id="ARBA00022679"/>
    </source>
</evidence>
<keyword evidence="3" id="KW-0597">Phosphoprotein</keyword>
<sequence>MSMTGERSGLLGRRRRRVEKPPEITTPPAGTVLPAHVRTGAPDVPVTSVTPALPPGWEAVGGEATLRIKGGGRQEVVPWETAADAPPQGPTPTAASSEPAGDVTHGWEGPANVGPTPTAASSEPAGDVTHGSEGPANVGPTSTAASSEPAGHATHGPEGHANGRSAADGAQPPQGPPPAPDDESHPAGTGGNPIPAEGRANPAIDIQVNALQAMCRQVFGFRLAMIALATPAALVNANEGLPTRLVGAAVVVTFMTSYVLFRDWERFGPLLLRHPTLLAADTLFGALLLISAGPDSTLAYVSVCTPLLAGLVYGWRGAAVFASLQALLLLLIHAAQENPNPGGLAESTLLPGLCVIAGAVGSSLRNLMLRFGAATQALTTVQARLAVTEAVSAERARLAREMHDSVAKTLHGVALAADGLAGSAGADRVDAALVRQQAALVARSARRAAAESRELLADLRRESDPSQATDVLVELAARTRDFSARTGLPAVYRPTGDHAVPPVPPAVARQLLTIASEAMENAHRHARPTRVDVHAGVHGDLLRISVYDDGRGLPAGTTLEQLRRAGHFGLVGMVERAASVGARIRIGRGGHPKGTEVRLELPLAALTTPTA</sequence>
<evidence type="ECO:0000256" key="5">
    <source>
        <dbReference type="ARBA" id="ARBA00022741"/>
    </source>
</evidence>